<evidence type="ECO:0000256" key="1">
    <source>
        <dbReference type="ARBA" id="ARBA00004141"/>
    </source>
</evidence>
<accession>X1KCS9</accession>
<name>X1KCS9_9ZZZZ</name>
<evidence type="ECO:0000256" key="3">
    <source>
        <dbReference type="ARBA" id="ARBA00022692"/>
    </source>
</evidence>
<feature type="transmembrane region" description="Helical" evidence="6">
    <location>
        <begin position="98"/>
        <end position="123"/>
    </location>
</feature>
<organism evidence="7">
    <name type="scientific">marine sediment metagenome</name>
    <dbReference type="NCBI Taxonomy" id="412755"/>
    <lineage>
        <taxon>unclassified sequences</taxon>
        <taxon>metagenomes</taxon>
        <taxon>ecological metagenomes</taxon>
    </lineage>
</organism>
<sequence length="124" mass="14173">HNHFVITLIIFNSSRAITFSSETTTDSTQNVSIVAQNALKEFHSLSRADRKSRIKEAKKYWRENKKNSDTDTNTLLLAILAILLPPLAVYLHENELNGKFWLSLILTLIFWLPGIIYALFVVLS</sequence>
<feature type="transmembrane region" description="Helical" evidence="6">
    <location>
        <begin position="74"/>
        <end position="92"/>
    </location>
</feature>
<evidence type="ECO:0000313" key="7">
    <source>
        <dbReference type="EMBL" id="GAI04443.1"/>
    </source>
</evidence>
<evidence type="ECO:0000256" key="6">
    <source>
        <dbReference type="SAM" id="Phobius"/>
    </source>
</evidence>
<dbReference type="AlphaFoldDB" id="X1KCS9"/>
<reference evidence="7" key="1">
    <citation type="journal article" date="2014" name="Front. Microbiol.">
        <title>High frequency of phylogenetically diverse reductive dehalogenase-homologous genes in deep subseafloor sedimentary metagenomes.</title>
        <authorList>
            <person name="Kawai M."/>
            <person name="Futagami T."/>
            <person name="Toyoda A."/>
            <person name="Takaki Y."/>
            <person name="Nishi S."/>
            <person name="Hori S."/>
            <person name="Arai W."/>
            <person name="Tsubouchi T."/>
            <person name="Morono Y."/>
            <person name="Uchiyama I."/>
            <person name="Ito T."/>
            <person name="Fujiyama A."/>
            <person name="Inagaki F."/>
            <person name="Takami H."/>
        </authorList>
    </citation>
    <scope>NUCLEOTIDE SEQUENCE</scope>
    <source>
        <strain evidence="7">Expedition CK06-06</strain>
    </source>
</reference>
<evidence type="ECO:0000256" key="5">
    <source>
        <dbReference type="ARBA" id="ARBA00023136"/>
    </source>
</evidence>
<dbReference type="PROSITE" id="PS01309">
    <property type="entry name" value="UPF0057"/>
    <property type="match status" value="1"/>
</dbReference>
<comment type="caution">
    <text evidence="7">The sequence shown here is derived from an EMBL/GenBank/DDBJ whole genome shotgun (WGS) entry which is preliminary data.</text>
</comment>
<dbReference type="GO" id="GO:0016020">
    <property type="term" value="C:membrane"/>
    <property type="evidence" value="ECO:0007669"/>
    <property type="project" value="UniProtKB-SubCell"/>
</dbReference>
<dbReference type="InterPro" id="IPR035906">
    <property type="entry name" value="MetI-like_sf"/>
</dbReference>
<dbReference type="PANTHER" id="PTHR21659:SF42">
    <property type="entry name" value="UPF0057 MEMBRANE PROTEIN ZK632.10-RELATED"/>
    <property type="match status" value="1"/>
</dbReference>
<keyword evidence="4 6" id="KW-1133">Transmembrane helix</keyword>
<gene>
    <name evidence="7" type="ORF">S06H3_17070</name>
</gene>
<dbReference type="SUPFAM" id="SSF161098">
    <property type="entry name" value="MetI-like"/>
    <property type="match status" value="1"/>
</dbReference>
<protein>
    <recommendedName>
        <fullName evidence="8">YqaE/Pmp3 family membrane protein</fullName>
    </recommendedName>
</protein>
<comment type="subcellular location">
    <subcellularLocation>
        <location evidence="1">Membrane</location>
        <topology evidence="1">Multi-pass membrane protein</topology>
    </subcellularLocation>
</comment>
<keyword evidence="3 6" id="KW-0812">Transmembrane</keyword>
<keyword evidence="5 6" id="KW-0472">Membrane</keyword>
<dbReference type="Pfam" id="PF01679">
    <property type="entry name" value="Pmp3"/>
    <property type="match status" value="1"/>
</dbReference>
<evidence type="ECO:0000256" key="4">
    <source>
        <dbReference type="ARBA" id="ARBA00022989"/>
    </source>
</evidence>
<evidence type="ECO:0008006" key="8">
    <source>
        <dbReference type="Google" id="ProtNLM"/>
    </source>
</evidence>
<dbReference type="EMBL" id="BARV01008498">
    <property type="protein sequence ID" value="GAI04443.1"/>
    <property type="molecule type" value="Genomic_DNA"/>
</dbReference>
<dbReference type="InterPro" id="IPR000612">
    <property type="entry name" value="PMP3"/>
</dbReference>
<evidence type="ECO:0000256" key="2">
    <source>
        <dbReference type="ARBA" id="ARBA00009530"/>
    </source>
</evidence>
<feature type="non-terminal residue" evidence="7">
    <location>
        <position position="1"/>
    </location>
</feature>
<proteinExistence type="inferred from homology"/>
<dbReference type="PANTHER" id="PTHR21659">
    <property type="entry name" value="HYDROPHOBIC PROTEIN RCI2 LOW TEMPERATURE AND SALT RESPONSIVE PROTEIN LTI6 -RELATED"/>
    <property type="match status" value="1"/>
</dbReference>
<comment type="similarity">
    <text evidence="2">Belongs to the UPF0057 (PMP3) family.</text>
</comment>